<comment type="caution">
    <text evidence="1">The sequence shown here is derived from an EMBL/GenBank/DDBJ whole genome shotgun (WGS) entry which is preliminary data.</text>
</comment>
<sequence>MEERVFNFRETGPGQWRWSFTFRDQTMACGEGFPSELSARKAAESFASGVGLALIDLIGHR</sequence>
<reference evidence="1 2" key="1">
    <citation type="submission" date="2019-07" db="EMBL/GenBank/DDBJ databases">
        <title>Whole genome shotgun sequence of Methylobacterium gnaphalii NBRC 107716.</title>
        <authorList>
            <person name="Hosoyama A."/>
            <person name="Uohara A."/>
            <person name="Ohji S."/>
            <person name="Ichikawa N."/>
        </authorList>
    </citation>
    <scope>NUCLEOTIDE SEQUENCE [LARGE SCALE GENOMIC DNA]</scope>
    <source>
        <strain evidence="1 2">NBRC 107716</strain>
    </source>
</reference>
<dbReference type="Proteomes" id="UP000321750">
    <property type="component" value="Unassembled WGS sequence"/>
</dbReference>
<evidence type="ECO:0000313" key="1">
    <source>
        <dbReference type="EMBL" id="GEP12850.1"/>
    </source>
</evidence>
<dbReference type="InterPro" id="IPR036913">
    <property type="entry name" value="YegP-like_sf"/>
</dbReference>
<gene>
    <name evidence="1" type="ORF">MGN01_46950</name>
</gene>
<organism evidence="1 2">
    <name type="scientific">Methylobacterium gnaphalii</name>
    <dbReference type="NCBI Taxonomy" id="1010610"/>
    <lineage>
        <taxon>Bacteria</taxon>
        <taxon>Pseudomonadati</taxon>
        <taxon>Pseudomonadota</taxon>
        <taxon>Alphaproteobacteria</taxon>
        <taxon>Hyphomicrobiales</taxon>
        <taxon>Methylobacteriaceae</taxon>
        <taxon>Methylobacterium</taxon>
    </lineage>
</organism>
<proteinExistence type="predicted"/>
<dbReference type="EMBL" id="BJZV01000111">
    <property type="protein sequence ID" value="GEP12850.1"/>
    <property type="molecule type" value="Genomic_DNA"/>
</dbReference>
<evidence type="ECO:0000313" key="2">
    <source>
        <dbReference type="Proteomes" id="UP000321750"/>
    </source>
</evidence>
<protein>
    <recommendedName>
        <fullName evidence="3">DUF1508 domain-containing protein</fullName>
    </recommendedName>
</protein>
<dbReference type="AlphaFoldDB" id="A0A512JSC1"/>
<evidence type="ECO:0008006" key="3">
    <source>
        <dbReference type="Google" id="ProtNLM"/>
    </source>
</evidence>
<keyword evidence="2" id="KW-1185">Reference proteome</keyword>
<dbReference type="SUPFAM" id="SSF160113">
    <property type="entry name" value="YegP-like"/>
    <property type="match status" value="1"/>
</dbReference>
<name>A0A512JSC1_9HYPH</name>
<accession>A0A512JSC1</accession>